<gene>
    <name evidence="2" type="ORF">ONT16_07870</name>
</gene>
<evidence type="ECO:0000313" key="2">
    <source>
        <dbReference type="EMBL" id="MCW4128173.1"/>
    </source>
</evidence>
<dbReference type="Proteomes" id="UP001209344">
    <property type="component" value="Unassembled WGS sequence"/>
</dbReference>
<feature type="chain" id="PRO_5043032730" evidence="1">
    <location>
        <begin position="23"/>
        <end position="660"/>
    </location>
</feature>
<protein>
    <submittedName>
        <fullName evidence="2">Uncharacterized protein</fullName>
    </submittedName>
</protein>
<dbReference type="EMBL" id="JAPDVK010000002">
    <property type="protein sequence ID" value="MCW4128173.1"/>
    <property type="molecule type" value="Genomic_DNA"/>
</dbReference>
<accession>A0AAP3BBX7</accession>
<sequence length="660" mass="71224">MKHLNKIASVFCVAAMALTALTGCEGSDMFSVNSPDWISEKIDSINAAKGNDNALPEGEEDVYTVGATDYSSGFWAAFSKYYVIPEGKTWNAVFNLNINPSAPNTFKNFALILASDDDRGGANYKEYGAIRFDNQPSGNSEWGDYIDRSGVVSDLTFETDTDEGVQKLGGTVVVTVDRSDPNAFSVKITNGTVTKTYKQSTPLPNLNPDASNTNIRAFLVPEGSYINFLQSNLEPIGGFTSAEDKQPMSMELHSVPKKVLVGTSLEDAMANVSATITFETGITKEVPAAELGFVAVPNMDQVGVKTLVAIYNKTFKNENCSTPIAGQAQFSVVDKMFNSLGATDNSTPFFGAQTEAVKVAPHETQVMQFTNYTNGGNNWENFLVVMVNGAGTEYGVTRADCFGWGTAYDGKATPFGAPENWATWLADMDGAKVTLYTTNNGDGTVDIKYDIVAANGHKYHMGYTGISGVDANDFFVKLSLEKAHLEFDSVVGDENNTSAFFGALSNVFDVPAGKTVSTQFVNYTAGGENYHNFVAVLVNKANDKEYAAVRADNFGWGTGYDACTHACSWEDWGAWLAAMDGAKVQLSVTNVGNGTANIKATMIGNNGVTYTQTYNGINNIDANDLAFKLTIEKAHLVFDLPFANSSFASARKHYSRAHRR</sequence>
<organism evidence="2 3">
    <name type="scientific">Segatella copri</name>
    <dbReference type="NCBI Taxonomy" id="165179"/>
    <lineage>
        <taxon>Bacteria</taxon>
        <taxon>Pseudomonadati</taxon>
        <taxon>Bacteroidota</taxon>
        <taxon>Bacteroidia</taxon>
        <taxon>Bacteroidales</taxon>
        <taxon>Prevotellaceae</taxon>
        <taxon>Segatella</taxon>
    </lineage>
</organism>
<keyword evidence="1" id="KW-0732">Signal</keyword>
<name>A0AAP3BBX7_9BACT</name>
<evidence type="ECO:0000313" key="3">
    <source>
        <dbReference type="Proteomes" id="UP001209344"/>
    </source>
</evidence>
<reference evidence="2" key="1">
    <citation type="submission" date="2022-11" db="EMBL/GenBank/DDBJ databases">
        <title>Genomic repertoires linked with pathogenic potency of arthritogenic Prevotella copri isolated from the gut of rheumatoid arthritis patients.</title>
        <authorList>
            <person name="Nii T."/>
            <person name="Maeda Y."/>
            <person name="Motooka D."/>
            <person name="Naito M."/>
            <person name="Matsumoto Y."/>
            <person name="Ogawa T."/>
            <person name="Oguro-Igashira E."/>
            <person name="Kishikawa T."/>
            <person name="Yamashita M."/>
            <person name="Koizumi S."/>
            <person name="Kurakawa T."/>
            <person name="Okumura R."/>
            <person name="Kayama H."/>
            <person name="Murakami M."/>
            <person name="Sakaguchi T."/>
            <person name="Das B."/>
            <person name="Nakamura S."/>
            <person name="Okada Y."/>
            <person name="Kumanogoh A."/>
            <person name="Takeda K."/>
        </authorList>
    </citation>
    <scope>NUCLEOTIDE SEQUENCE</scope>
    <source>
        <strain evidence="2">F3-75</strain>
    </source>
</reference>
<dbReference type="PROSITE" id="PS51257">
    <property type="entry name" value="PROKAR_LIPOPROTEIN"/>
    <property type="match status" value="1"/>
</dbReference>
<proteinExistence type="predicted"/>
<evidence type="ECO:0000256" key="1">
    <source>
        <dbReference type="SAM" id="SignalP"/>
    </source>
</evidence>
<feature type="signal peptide" evidence="1">
    <location>
        <begin position="1"/>
        <end position="22"/>
    </location>
</feature>
<dbReference type="AlphaFoldDB" id="A0AAP3BBX7"/>
<comment type="caution">
    <text evidence="2">The sequence shown here is derived from an EMBL/GenBank/DDBJ whole genome shotgun (WGS) entry which is preliminary data.</text>
</comment>